<evidence type="ECO:0000313" key="2">
    <source>
        <dbReference type="Proteomes" id="UP001370348"/>
    </source>
</evidence>
<evidence type="ECO:0008006" key="3">
    <source>
        <dbReference type="Google" id="ProtNLM"/>
    </source>
</evidence>
<evidence type="ECO:0000313" key="1">
    <source>
        <dbReference type="EMBL" id="WXB12787.1"/>
    </source>
</evidence>
<dbReference type="EMBL" id="CP089984">
    <property type="protein sequence ID" value="WXB12787.1"/>
    <property type="molecule type" value="Genomic_DNA"/>
</dbReference>
<sequence>MICRLWRGWTTKENADAYERIVRGEVIPGIEARRIPGFLSIDLVRRERHTDQGTDVEFMTLMWFDALSSVKKFMGEDYDVAHVPAAARAVLSSFDARSAHYEVLDRREQRHDAAATVSNDPPK</sequence>
<dbReference type="Proteomes" id="UP001370348">
    <property type="component" value="Chromosome"/>
</dbReference>
<dbReference type="RefSeq" id="WP_394822407.1">
    <property type="nucleotide sequence ID" value="NZ_CP089984.1"/>
</dbReference>
<keyword evidence="2" id="KW-1185">Reference proteome</keyword>
<reference evidence="1 2" key="1">
    <citation type="submission" date="2021-12" db="EMBL/GenBank/DDBJ databases">
        <title>Discovery of the Pendulisporaceae a myxobacterial family with distinct sporulation behavior and unique specialized metabolism.</title>
        <authorList>
            <person name="Garcia R."/>
            <person name="Popoff A."/>
            <person name="Bader C.D."/>
            <person name="Loehr J."/>
            <person name="Walesch S."/>
            <person name="Walt C."/>
            <person name="Boldt J."/>
            <person name="Bunk B."/>
            <person name="Haeckl F.J.F.P.J."/>
            <person name="Gunesch A.P."/>
            <person name="Birkelbach J."/>
            <person name="Nuebel U."/>
            <person name="Pietschmann T."/>
            <person name="Bach T."/>
            <person name="Mueller R."/>
        </authorList>
    </citation>
    <scope>NUCLEOTIDE SEQUENCE [LARGE SCALE GENOMIC DNA]</scope>
    <source>
        <strain evidence="1 2">MSr11954</strain>
    </source>
</reference>
<protein>
    <recommendedName>
        <fullName evidence="3">Antibiotic biosynthesis monooxygenase</fullName>
    </recommendedName>
</protein>
<proteinExistence type="predicted"/>
<gene>
    <name evidence="1" type="ORF">LZC94_33670</name>
</gene>
<name>A0ABZ2LPG0_9BACT</name>
<accession>A0ABZ2LPG0</accession>
<organism evidence="1 2">
    <name type="scientific">Pendulispora albinea</name>
    <dbReference type="NCBI Taxonomy" id="2741071"/>
    <lineage>
        <taxon>Bacteria</taxon>
        <taxon>Pseudomonadati</taxon>
        <taxon>Myxococcota</taxon>
        <taxon>Myxococcia</taxon>
        <taxon>Myxococcales</taxon>
        <taxon>Sorangiineae</taxon>
        <taxon>Pendulisporaceae</taxon>
        <taxon>Pendulispora</taxon>
    </lineage>
</organism>